<gene>
    <name evidence="3" type="ORF">GOMPHAMPRED_001095</name>
</gene>
<evidence type="ECO:0000256" key="2">
    <source>
        <dbReference type="SAM" id="Phobius"/>
    </source>
</evidence>
<dbReference type="InterPro" id="IPR018786">
    <property type="entry name" value="Mit_KHE1"/>
</dbReference>
<dbReference type="GO" id="GO:1902600">
    <property type="term" value="P:proton transmembrane transport"/>
    <property type="evidence" value="ECO:0007669"/>
    <property type="project" value="TreeGrafter"/>
</dbReference>
<dbReference type="GO" id="GO:0005743">
    <property type="term" value="C:mitochondrial inner membrane"/>
    <property type="evidence" value="ECO:0007669"/>
    <property type="project" value="TreeGrafter"/>
</dbReference>
<evidence type="ECO:0008006" key="5">
    <source>
        <dbReference type="Google" id="ProtNLM"/>
    </source>
</evidence>
<dbReference type="Pfam" id="PF10173">
    <property type="entry name" value="Mit_KHE1"/>
    <property type="match status" value="1"/>
</dbReference>
<comment type="caution">
    <text evidence="3">The sequence shown here is derived from an EMBL/GenBank/DDBJ whole genome shotgun (WGS) entry which is preliminary data.</text>
</comment>
<organism evidence="3 4">
    <name type="scientific">Gomphillus americanus</name>
    <dbReference type="NCBI Taxonomy" id="1940652"/>
    <lineage>
        <taxon>Eukaryota</taxon>
        <taxon>Fungi</taxon>
        <taxon>Dikarya</taxon>
        <taxon>Ascomycota</taxon>
        <taxon>Pezizomycotina</taxon>
        <taxon>Lecanoromycetes</taxon>
        <taxon>OSLEUM clade</taxon>
        <taxon>Ostropomycetidae</taxon>
        <taxon>Ostropales</taxon>
        <taxon>Graphidaceae</taxon>
        <taxon>Gomphilloideae</taxon>
        <taxon>Gomphillus</taxon>
    </lineage>
</organism>
<keyword evidence="2" id="KW-1133">Transmembrane helix</keyword>
<dbReference type="GO" id="GO:0006813">
    <property type="term" value="P:potassium ion transport"/>
    <property type="evidence" value="ECO:0007669"/>
    <property type="project" value="TreeGrafter"/>
</dbReference>
<dbReference type="PANTHER" id="PTHR28062:SF1">
    <property type="entry name" value="TRANSMEMBRANE PROTEIN"/>
    <property type="match status" value="1"/>
</dbReference>
<dbReference type="AlphaFoldDB" id="A0A8H3IFK6"/>
<dbReference type="PANTHER" id="PTHR28062">
    <property type="entry name" value="K+-H+ EXCHANGE-LIKE PROTEIN"/>
    <property type="match status" value="1"/>
</dbReference>
<sequence length="298" mass="33916">MRLFLLPVNSRNTLIYAQRLNKQLTAEQTRIEKLSARANGIWQRWESNDKGWQKRVTTWGNGLFARIPYQEWGLKSVPPLSARRKEDEIQSAEKVEVLFPGKVLPVQQVPDVLRKLAVERQNFHRQRMIWTIVGMPFTIPFALVPVVPNLPFLYLVFRSYSHWKALAGARHIAYLLDNRLVEYSQSALLQKIYDIKDLPKDLIKSIKGSLTKKEDSDTEAEAFTQAVQDEPAPADGTEPVGPQSVLITEGTGHLVSLCFGIPQVDSEIARAIEQVKKQVTEGNKTSNQDQKDEKEKKS</sequence>
<evidence type="ECO:0000313" key="3">
    <source>
        <dbReference type="EMBL" id="CAF9916748.1"/>
    </source>
</evidence>
<dbReference type="OrthoDB" id="5562676at2759"/>
<accession>A0A8H3IFK6</accession>
<dbReference type="EMBL" id="CAJPDQ010000011">
    <property type="protein sequence ID" value="CAF9916748.1"/>
    <property type="molecule type" value="Genomic_DNA"/>
</dbReference>
<dbReference type="Proteomes" id="UP000664169">
    <property type="component" value="Unassembled WGS sequence"/>
</dbReference>
<keyword evidence="2" id="KW-0812">Transmembrane</keyword>
<feature type="transmembrane region" description="Helical" evidence="2">
    <location>
        <begin position="129"/>
        <end position="157"/>
    </location>
</feature>
<reference evidence="3" key="1">
    <citation type="submission" date="2021-03" db="EMBL/GenBank/DDBJ databases">
        <authorList>
            <person name="Tagirdzhanova G."/>
        </authorList>
    </citation>
    <scope>NUCLEOTIDE SEQUENCE</scope>
</reference>
<feature type="compositionally biased region" description="Basic and acidic residues" evidence="1">
    <location>
        <begin position="289"/>
        <end position="298"/>
    </location>
</feature>
<evidence type="ECO:0000256" key="1">
    <source>
        <dbReference type="SAM" id="MobiDB-lite"/>
    </source>
</evidence>
<keyword evidence="4" id="KW-1185">Reference proteome</keyword>
<feature type="region of interest" description="Disordered" evidence="1">
    <location>
        <begin position="279"/>
        <end position="298"/>
    </location>
</feature>
<proteinExistence type="predicted"/>
<protein>
    <recommendedName>
        <fullName evidence="5">Mitochondrial K+-H+ exchange-related-domain-containing protein</fullName>
    </recommendedName>
</protein>
<evidence type="ECO:0000313" key="4">
    <source>
        <dbReference type="Proteomes" id="UP000664169"/>
    </source>
</evidence>
<keyword evidence="2" id="KW-0472">Membrane</keyword>
<name>A0A8H3IFK6_9LECA</name>